<name>A0A150F3X4_9BACI</name>
<evidence type="ECO:0000256" key="6">
    <source>
        <dbReference type="ARBA" id="ARBA00022989"/>
    </source>
</evidence>
<feature type="transmembrane region" description="Helical" evidence="8">
    <location>
        <begin position="143"/>
        <end position="165"/>
    </location>
</feature>
<comment type="subcellular location">
    <subcellularLocation>
        <location evidence="1">Membrane</location>
        <topology evidence="1">Multi-pass membrane protein</topology>
    </subcellularLocation>
</comment>
<feature type="transmembrane region" description="Helical" evidence="8">
    <location>
        <begin position="185"/>
        <end position="206"/>
    </location>
</feature>
<feature type="transmembrane region" description="Helical" evidence="8">
    <location>
        <begin position="12"/>
        <end position="30"/>
    </location>
</feature>
<feature type="transmembrane region" description="Helical" evidence="8">
    <location>
        <begin position="78"/>
        <end position="95"/>
    </location>
</feature>
<dbReference type="RefSeq" id="WP_061522857.1">
    <property type="nucleotide sequence ID" value="NZ_JARLZY010000024.1"/>
</dbReference>
<dbReference type="InterPro" id="IPR004761">
    <property type="entry name" value="Spore_GerAB"/>
</dbReference>
<evidence type="ECO:0000256" key="4">
    <source>
        <dbReference type="ARBA" id="ARBA00022544"/>
    </source>
</evidence>
<comment type="similarity">
    <text evidence="2">Belongs to the amino acid-polyamine-organocation (APC) superfamily. Spore germination protein (SGP) (TC 2.A.3.9) family.</text>
</comment>
<feature type="transmembrane region" description="Helical" evidence="8">
    <location>
        <begin position="338"/>
        <end position="358"/>
    </location>
</feature>
<gene>
    <name evidence="9" type="ORF">AXI58_02650</name>
</gene>
<dbReference type="PANTHER" id="PTHR34975">
    <property type="entry name" value="SPORE GERMINATION PROTEIN A2"/>
    <property type="match status" value="1"/>
</dbReference>
<dbReference type="OrthoDB" id="1891864at2"/>
<keyword evidence="5 8" id="KW-0812">Transmembrane</keyword>
<dbReference type="Proteomes" id="UP000075430">
    <property type="component" value="Unassembled WGS sequence"/>
</dbReference>
<keyword evidence="4" id="KW-0309">Germination</keyword>
<feature type="transmembrane region" description="Helical" evidence="8">
    <location>
        <begin position="36"/>
        <end position="57"/>
    </location>
</feature>
<dbReference type="STRING" id="1793963.AXI58_02650"/>
<feature type="transmembrane region" description="Helical" evidence="8">
    <location>
        <begin position="115"/>
        <end position="131"/>
    </location>
</feature>
<organism evidence="9 10">
    <name type="scientific">Bacillus nakamurai</name>
    <dbReference type="NCBI Taxonomy" id="1793963"/>
    <lineage>
        <taxon>Bacteria</taxon>
        <taxon>Bacillati</taxon>
        <taxon>Bacillota</taxon>
        <taxon>Bacilli</taxon>
        <taxon>Bacillales</taxon>
        <taxon>Bacillaceae</taxon>
        <taxon>Bacillus</taxon>
    </lineage>
</organism>
<evidence type="ECO:0000313" key="9">
    <source>
        <dbReference type="EMBL" id="KXZ15669.1"/>
    </source>
</evidence>
<feature type="transmembrane region" description="Helical" evidence="8">
    <location>
        <begin position="306"/>
        <end position="326"/>
    </location>
</feature>
<dbReference type="GO" id="GO:0009847">
    <property type="term" value="P:spore germination"/>
    <property type="evidence" value="ECO:0007669"/>
    <property type="project" value="InterPro"/>
</dbReference>
<protein>
    <submittedName>
        <fullName evidence="9">Spore gernimation protein KB</fullName>
    </submittedName>
</protein>
<feature type="transmembrane region" description="Helical" evidence="8">
    <location>
        <begin position="269"/>
        <end position="294"/>
    </location>
</feature>
<dbReference type="Pfam" id="PF03845">
    <property type="entry name" value="Spore_permease"/>
    <property type="match status" value="1"/>
</dbReference>
<dbReference type="PANTHER" id="PTHR34975:SF2">
    <property type="entry name" value="SPORE GERMINATION PROTEIN A2"/>
    <property type="match status" value="1"/>
</dbReference>
<proteinExistence type="inferred from homology"/>
<evidence type="ECO:0000256" key="5">
    <source>
        <dbReference type="ARBA" id="ARBA00022692"/>
    </source>
</evidence>
<evidence type="ECO:0000256" key="7">
    <source>
        <dbReference type="ARBA" id="ARBA00023136"/>
    </source>
</evidence>
<evidence type="ECO:0000256" key="3">
    <source>
        <dbReference type="ARBA" id="ARBA00022448"/>
    </source>
</evidence>
<comment type="caution">
    <text evidence="9">The sequence shown here is derived from an EMBL/GenBank/DDBJ whole genome shotgun (WGS) entry which is preliminary data.</text>
</comment>
<dbReference type="AlphaFoldDB" id="A0A150F3X4"/>
<reference evidence="10" key="1">
    <citation type="submission" date="2016-02" db="EMBL/GenBank/DDBJ databases">
        <authorList>
            <person name="Dunlap C."/>
        </authorList>
    </citation>
    <scope>NUCLEOTIDE SEQUENCE [LARGE SCALE GENOMIC DNA]</scope>
    <source>
        <strain evidence="10">NRRL B-41092</strain>
    </source>
</reference>
<dbReference type="NCBIfam" id="TIGR00912">
    <property type="entry name" value="2A0309"/>
    <property type="match status" value="1"/>
</dbReference>
<keyword evidence="6 8" id="KW-1133">Transmembrane helix</keyword>
<feature type="transmembrane region" description="Helical" evidence="8">
    <location>
        <begin position="218"/>
        <end position="239"/>
    </location>
</feature>
<evidence type="ECO:0000313" key="10">
    <source>
        <dbReference type="Proteomes" id="UP000075430"/>
    </source>
</evidence>
<sequence>MENAKISKRQLFIMIILFELGSSLLIPPGTMAGRDAWLSVLLGCVAGLGLFYVYQALYQFFPDSSPRDYMNELIGRHLSWVVSLLYILYFSYIAARVLRDFGEMLLTFAYQDTPILIVNAMLMLTAIYAIRKGIEVLARAGELLFGIMYFLAAIGIILIISSGTMNLKYLQPVLADGMGTVIYSVFKQTMYIPFGEMIVFIMIFPYLNNRKSIKKTGFLAIIISGLFLSMAVAINISVLDVNLTLRSQFPLLSTIQTIKVEEFLDRLDVFFMLVLVIGGFFKVSLFTYAVVVGVSTLFKEKNPSQLAFPVGLGILILSITIASNFSEHMNEGLKIVPIYIHLPFQVIFPVLLLLIAVIKQKVKGSVYSSSKK</sequence>
<evidence type="ECO:0000256" key="1">
    <source>
        <dbReference type="ARBA" id="ARBA00004141"/>
    </source>
</evidence>
<dbReference type="EMBL" id="LSBA01000034">
    <property type="protein sequence ID" value="KXZ15669.1"/>
    <property type="molecule type" value="Genomic_DNA"/>
</dbReference>
<dbReference type="GO" id="GO:0016020">
    <property type="term" value="C:membrane"/>
    <property type="evidence" value="ECO:0007669"/>
    <property type="project" value="UniProtKB-SubCell"/>
</dbReference>
<keyword evidence="3" id="KW-0813">Transport</keyword>
<evidence type="ECO:0000256" key="2">
    <source>
        <dbReference type="ARBA" id="ARBA00007998"/>
    </source>
</evidence>
<accession>A0A150F3X4</accession>
<keyword evidence="10" id="KW-1185">Reference proteome</keyword>
<evidence type="ECO:0000256" key="8">
    <source>
        <dbReference type="SAM" id="Phobius"/>
    </source>
</evidence>
<keyword evidence="7 8" id="KW-0472">Membrane</keyword>